<organism evidence="1 2">
    <name type="scientific">Lophiotrema nucula</name>
    <dbReference type="NCBI Taxonomy" id="690887"/>
    <lineage>
        <taxon>Eukaryota</taxon>
        <taxon>Fungi</taxon>
        <taxon>Dikarya</taxon>
        <taxon>Ascomycota</taxon>
        <taxon>Pezizomycotina</taxon>
        <taxon>Dothideomycetes</taxon>
        <taxon>Pleosporomycetidae</taxon>
        <taxon>Pleosporales</taxon>
        <taxon>Lophiotremataceae</taxon>
        <taxon>Lophiotrema</taxon>
    </lineage>
</organism>
<dbReference type="EMBL" id="ML977359">
    <property type="protein sequence ID" value="KAF2106836.1"/>
    <property type="molecule type" value="Genomic_DNA"/>
</dbReference>
<keyword evidence="2" id="KW-1185">Reference proteome</keyword>
<dbReference type="AlphaFoldDB" id="A0A6A5YIC5"/>
<dbReference type="Proteomes" id="UP000799770">
    <property type="component" value="Unassembled WGS sequence"/>
</dbReference>
<protein>
    <submittedName>
        <fullName evidence="1">Uncharacterized protein</fullName>
    </submittedName>
</protein>
<name>A0A6A5YIC5_9PLEO</name>
<evidence type="ECO:0000313" key="2">
    <source>
        <dbReference type="Proteomes" id="UP000799770"/>
    </source>
</evidence>
<proteinExistence type="predicted"/>
<evidence type="ECO:0000313" key="1">
    <source>
        <dbReference type="EMBL" id="KAF2106836.1"/>
    </source>
</evidence>
<reference evidence="1" key="1">
    <citation type="journal article" date="2020" name="Stud. Mycol.">
        <title>101 Dothideomycetes genomes: a test case for predicting lifestyles and emergence of pathogens.</title>
        <authorList>
            <person name="Haridas S."/>
            <person name="Albert R."/>
            <person name="Binder M."/>
            <person name="Bloem J."/>
            <person name="Labutti K."/>
            <person name="Salamov A."/>
            <person name="Andreopoulos B."/>
            <person name="Baker S."/>
            <person name="Barry K."/>
            <person name="Bills G."/>
            <person name="Bluhm B."/>
            <person name="Cannon C."/>
            <person name="Castanera R."/>
            <person name="Culley D."/>
            <person name="Daum C."/>
            <person name="Ezra D."/>
            <person name="Gonzalez J."/>
            <person name="Henrissat B."/>
            <person name="Kuo A."/>
            <person name="Liang C."/>
            <person name="Lipzen A."/>
            <person name="Lutzoni F."/>
            <person name="Magnuson J."/>
            <person name="Mondo S."/>
            <person name="Nolan M."/>
            <person name="Ohm R."/>
            <person name="Pangilinan J."/>
            <person name="Park H.-J."/>
            <person name="Ramirez L."/>
            <person name="Alfaro M."/>
            <person name="Sun H."/>
            <person name="Tritt A."/>
            <person name="Yoshinaga Y."/>
            <person name="Zwiers L.-H."/>
            <person name="Turgeon B."/>
            <person name="Goodwin S."/>
            <person name="Spatafora J."/>
            <person name="Crous P."/>
            <person name="Grigoriev I."/>
        </authorList>
    </citation>
    <scope>NUCLEOTIDE SEQUENCE</scope>
    <source>
        <strain evidence="1">CBS 627.86</strain>
    </source>
</reference>
<accession>A0A6A5YIC5</accession>
<sequence>MDRKYIRADASHGSKFVYAITTDAPNGHVNANLKPKKNTSSRDYILVPYPVHHNFAPTLPSTTRKATVFSTTKSLNMCYSKLFEDLPGFIAQWQNRDCPPRTNRCSCKVPSHLLHINVRRILDYSVQRSRRYEDFQTDMELDLQGRRRPQAIYDDTAFVDTELISLSLLKQSDSHPSIVITAPTAEKAFIGMESWTALDYPHPGPKLEVYVGCHKRTKKAHTVKDCQCDKCRREISEGKTTTEAEGSVTPTTVRSYEGSHDTLSYRHALEDDRTSSDEVLKVPARDDLDAITKLPSDGDILHREPQFLVNDVQKEHHVDFFVSSRTQ</sequence>
<gene>
    <name evidence="1" type="ORF">BDV96DRAFT_327320</name>
</gene>